<evidence type="ECO:0000313" key="2">
    <source>
        <dbReference type="EMBL" id="HAW78178.1"/>
    </source>
</evidence>
<keyword evidence="4" id="KW-1185">Reference proteome</keyword>
<organism evidence="1 4">
    <name type="scientific">Alteromonas australica</name>
    <dbReference type="NCBI Taxonomy" id="589873"/>
    <lineage>
        <taxon>Bacteria</taxon>
        <taxon>Pseudomonadati</taxon>
        <taxon>Pseudomonadota</taxon>
        <taxon>Gammaproteobacteria</taxon>
        <taxon>Alteromonadales</taxon>
        <taxon>Alteromonadaceae</taxon>
        <taxon>Alteromonas/Salinimonas group</taxon>
        <taxon>Alteromonas</taxon>
    </lineage>
</organism>
<gene>
    <name evidence="2" type="ORF">DCW74_20870</name>
    <name evidence="3" type="ORF">DEB45_09185</name>
    <name evidence="1" type="ORF">EP13_06190</name>
</gene>
<name>A0A075P0E3_9ALTE</name>
<dbReference type="KEGG" id="aaus:EP12_06030"/>
<accession>A0A075P0E3</accession>
<dbReference type="EMBL" id="CP008849">
    <property type="protein sequence ID" value="AIF98320.1"/>
    <property type="molecule type" value="Genomic_DNA"/>
</dbReference>
<dbReference type="EMBL" id="DONK01000132">
    <property type="protein sequence ID" value="HBU51422.1"/>
    <property type="molecule type" value="Genomic_DNA"/>
</dbReference>
<dbReference type="Proteomes" id="UP000263517">
    <property type="component" value="Unassembled WGS sequence"/>
</dbReference>
<evidence type="ECO:0000313" key="4">
    <source>
        <dbReference type="Proteomes" id="UP000056090"/>
    </source>
</evidence>
<protein>
    <submittedName>
        <fullName evidence="1">Uncharacterized protein</fullName>
    </submittedName>
</protein>
<evidence type="ECO:0000313" key="3">
    <source>
        <dbReference type="EMBL" id="HBU51422.1"/>
    </source>
</evidence>
<evidence type="ECO:0000313" key="6">
    <source>
        <dbReference type="Proteomes" id="UP000264779"/>
    </source>
</evidence>
<dbReference type="Proteomes" id="UP000264779">
    <property type="component" value="Unassembled WGS sequence"/>
</dbReference>
<sequence>MSHSINGASLRTLPPISTISVNKFNVVFTDTECQKSIQFRNNKDTKVFLHWLLNTTVESIYA</sequence>
<reference evidence="5 6" key="2">
    <citation type="journal article" date="2018" name="Nat. Biotechnol.">
        <title>A standardized bacterial taxonomy based on genome phylogeny substantially revises the tree of life.</title>
        <authorList>
            <person name="Parks D.H."/>
            <person name="Chuvochina M."/>
            <person name="Waite D.W."/>
            <person name="Rinke C."/>
            <person name="Skarshewski A."/>
            <person name="Chaumeil P.A."/>
            <person name="Hugenholtz P."/>
        </authorList>
    </citation>
    <scope>NUCLEOTIDE SEQUENCE [LARGE SCALE GENOMIC DNA]</scope>
    <source>
        <strain evidence="3">UBA11621</strain>
        <strain evidence="2">UBA11978</strain>
    </source>
</reference>
<evidence type="ECO:0000313" key="1">
    <source>
        <dbReference type="EMBL" id="AIF98320.1"/>
    </source>
</evidence>
<dbReference type="EMBL" id="DNAN01000729">
    <property type="protein sequence ID" value="HAW78178.1"/>
    <property type="molecule type" value="Genomic_DNA"/>
</dbReference>
<dbReference type="KEGG" id="aal:EP13_06190"/>
<proteinExistence type="predicted"/>
<dbReference type="STRING" id="589873.EP12_06030"/>
<dbReference type="Proteomes" id="UP000056090">
    <property type="component" value="Chromosome"/>
</dbReference>
<reference evidence="1 4" key="1">
    <citation type="submission" date="2014-06" db="EMBL/GenBank/DDBJ databases">
        <title>Genomes of Alteromonas australica, a world apart.</title>
        <authorList>
            <person name="Gonzaga A."/>
            <person name="Lopez-Perez M."/>
            <person name="Rodriguez-Valera F."/>
        </authorList>
    </citation>
    <scope>NUCLEOTIDE SEQUENCE [LARGE SCALE GENOMIC DNA]</scope>
    <source>
        <strain evidence="1 4">H 17</strain>
    </source>
</reference>
<evidence type="ECO:0000313" key="5">
    <source>
        <dbReference type="Proteomes" id="UP000263517"/>
    </source>
</evidence>
<dbReference type="PATRIC" id="fig|589873.4.peg.1324"/>
<dbReference type="AlphaFoldDB" id="A0A075P0E3"/>